<comment type="caution">
    <text evidence="6">The sequence shown here is derived from an EMBL/GenBank/DDBJ whole genome shotgun (WGS) entry which is preliminary data.</text>
</comment>
<dbReference type="InterPro" id="IPR047198">
    <property type="entry name" value="DDP-like_NUDIX"/>
</dbReference>
<keyword evidence="2" id="KW-0479">Metal-binding</keyword>
<evidence type="ECO:0000256" key="4">
    <source>
        <dbReference type="ARBA" id="ARBA00022842"/>
    </source>
</evidence>
<feature type="domain" description="Nudix hydrolase" evidence="5">
    <location>
        <begin position="17"/>
        <end position="147"/>
    </location>
</feature>
<keyword evidence="3" id="KW-0378">Hydrolase</keyword>
<keyword evidence="4" id="KW-0460">Magnesium</keyword>
<evidence type="ECO:0000256" key="3">
    <source>
        <dbReference type="ARBA" id="ARBA00022801"/>
    </source>
</evidence>
<dbReference type="PROSITE" id="PS51462">
    <property type="entry name" value="NUDIX"/>
    <property type="match status" value="1"/>
</dbReference>
<dbReference type="EMBL" id="JADBEC010000002">
    <property type="protein sequence ID" value="MBE1507267.1"/>
    <property type="molecule type" value="Genomic_DNA"/>
</dbReference>
<proteinExistence type="predicted"/>
<reference evidence="6 7" key="1">
    <citation type="submission" date="2020-10" db="EMBL/GenBank/DDBJ databases">
        <title>Sequencing the genomes of 1000 actinobacteria strains.</title>
        <authorList>
            <person name="Klenk H.-P."/>
        </authorList>
    </citation>
    <scope>NUCLEOTIDE SEQUENCE [LARGE SCALE GENOMIC DNA]</scope>
    <source>
        <strain evidence="6 7">DSM 7307</strain>
    </source>
</reference>
<name>A0ABR9IVM5_RHIVS</name>
<dbReference type="InterPro" id="IPR000086">
    <property type="entry name" value="NUDIX_hydrolase_dom"/>
</dbReference>
<dbReference type="InterPro" id="IPR015797">
    <property type="entry name" value="NUDIX_hydrolase-like_dom_sf"/>
</dbReference>
<gene>
    <name evidence="6" type="ORF">H4W29_004512</name>
</gene>
<evidence type="ECO:0000313" key="6">
    <source>
        <dbReference type="EMBL" id="MBE1507267.1"/>
    </source>
</evidence>
<dbReference type="PANTHER" id="PTHR12629:SF0">
    <property type="entry name" value="DIPHOSPHOINOSITOL-POLYPHOSPHATE DIPHOSPHATASE"/>
    <property type="match status" value="1"/>
</dbReference>
<dbReference type="CDD" id="cd04666">
    <property type="entry name" value="NUDIX_DIPP2_like_Nudt4"/>
    <property type="match status" value="1"/>
</dbReference>
<evidence type="ECO:0000256" key="2">
    <source>
        <dbReference type="ARBA" id="ARBA00022723"/>
    </source>
</evidence>
<evidence type="ECO:0000256" key="1">
    <source>
        <dbReference type="ARBA" id="ARBA00001946"/>
    </source>
</evidence>
<dbReference type="PANTHER" id="PTHR12629">
    <property type="entry name" value="DIPHOSPHOINOSITOL POLYPHOSPHATE PHOSPHOHYDROLASE"/>
    <property type="match status" value="1"/>
</dbReference>
<protein>
    <submittedName>
        <fullName evidence="6">8-oxo-dGTP pyrophosphatase MutT (NUDIX family)</fullName>
    </submittedName>
</protein>
<dbReference type="SUPFAM" id="SSF55811">
    <property type="entry name" value="Nudix"/>
    <property type="match status" value="1"/>
</dbReference>
<dbReference type="Gene3D" id="3.90.79.10">
    <property type="entry name" value="Nucleoside Triphosphate Pyrophosphohydrolase"/>
    <property type="match status" value="1"/>
</dbReference>
<dbReference type="Proteomes" id="UP000620262">
    <property type="component" value="Unassembled WGS sequence"/>
</dbReference>
<evidence type="ECO:0000259" key="5">
    <source>
        <dbReference type="PROSITE" id="PS51462"/>
    </source>
</evidence>
<comment type="cofactor">
    <cofactor evidence="1">
        <name>Mg(2+)</name>
        <dbReference type="ChEBI" id="CHEBI:18420"/>
    </cofactor>
</comment>
<keyword evidence="7" id="KW-1185">Reference proteome</keyword>
<evidence type="ECO:0000313" key="7">
    <source>
        <dbReference type="Proteomes" id="UP000620262"/>
    </source>
</evidence>
<dbReference type="PROSITE" id="PS00893">
    <property type="entry name" value="NUDIX_BOX"/>
    <property type="match status" value="1"/>
</dbReference>
<sequence length="156" mass="17274">MLHDDAKSETFNAAVGAYVAQAGAICYRRDKKGRLEVLLVGSRRNGRWGVPKGHVENREASSRAATREAFEEAGVVGVIDEAVFGSFSYQKDTSTNVYTVTVHLLKVSKMVGRFPEKDIRKQRWFLLKDAVREAAQPSLRALLFKLENAGCVAAED</sequence>
<accession>A0ABR9IVM5</accession>
<organism evidence="6 7">
    <name type="scientific">Rhizobium viscosum</name>
    <name type="common">Arthrobacter viscosus</name>
    <dbReference type="NCBI Taxonomy" id="1673"/>
    <lineage>
        <taxon>Bacteria</taxon>
        <taxon>Pseudomonadati</taxon>
        <taxon>Pseudomonadota</taxon>
        <taxon>Alphaproteobacteria</taxon>
        <taxon>Hyphomicrobiales</taxon>
        <taxon>Rhizobiaceae</taxon>
        <taxon>Rhizobium/Agrobacterium group</taxon>
        <taxon>Rhizobium</taxon>
    </lineage>
</organism>
<dbReference type="Pfam" id="PF00293">
    <property type="entry name" value="NUDIX"/>
    <property type="match status" value="1"/>
</dbReference>
<dbReference type="RefSeq" id="WP_192731027.1">
    <property type="nucleotide sequence ID" value="NZ_BAAAVL010000012.1"/>
</dbReference>
<dbReference type="InterPro" id="IPR020084">
    <property type="entry name" value="NUDIX_hydrolase_CS"/>
</dbReference>